<dbReference type="Pfam" id="PF01381">
    <property type="entry name" value="HTH_3"/>
    <property type="match status" value="1"/>
</dbReference>
<dbReference type="SUPFAM" id="SSF47413">
    <property type="entry name" value="lambda repressor-like DNA-binding domains"/>
    <property type="match status" value="1"/>
</dbReference>
<evidence type="ECO:0000259" key="1">
    <source>
        <dbReference type="PROSITE" id="PS50943"/>
    </source>
</evidence>
<dbReference type="GO" id="GO:0003677">
    <property type="term" value="F:DNA binding"/>
    <property type="evidence" value="ECO:0007669"/>
    <property type="project" value="InterPro"/>
</dbReference>
<sequence>MKHLTPKATRLMRKKTQKECAEVLHVHVSTFRRLEKDPSQFTIEQAKKLCEFLEVEFDVMFFN</sequence>
<dbReference type="Proteomes" id="UP000198943">
    <property type="component" value="Unassembled WGS sequence"/>
</dbReference>
<organism evidence="2 3">
    <name type="scientific">Succiniclasticum ruminis</name>
    <dbReference type="NCBI Taxonomy" id="40841"/>
    <lineage>
        <taxon>Bacteria</taxon>
        <taxon>Bacillati</taxon>
        <taxon>Bacillota</taxon>
        <taxon>Negativicutes</taxon>
        <taxon>Acidaminococcales</taxon>
        <taxon>Acidaminococcaceae</taxon>
        <taxon>Succiniclasticum</taxon>
    </lineage>
</organism>
<dbReference type="PROSITE" id="PS50943">
    <property type="entry name" value="HTH_CROC1"/>
    <property type="match status" value="1"/>
</dbReference>
<evidence type="ECO:0000313" key="3">
    <source>
        <dbReference type="Proteomes" id="UP000198943"/>
    </source>
</evidence>
<dbReference type="OrthoDB" id="2064916at2"/>
<dbReference type="InterPro" id="IPR001387">
    <property type="entry name" value="Cro/C1-type_HTH"/>
</dbReference>
<dbReference type="EMBL" id="FMYW01000007">
    <property type="protein sequence ID" value="SDC44220.1"/>
    <property type="molecule type" value="Genomic_DNA"/>
</dbReference>
<dbReference type="CDD" id="cd00093">
    <property type="entry name" value="HTH_XRE"/>
    <property type="match status" value="1"/>
</dbReference>
<dbReference type="Gene3D" id="1.10.260.40">
    <property type="entry name" value="lambda repressor-like DNA-binding domains"/>
    <property type="match status" value="1"/>
</dbReference>
<proteinExistence type="predicted"/>
<dbReference type="InterPro" id="IPR010982">
    <property type="entry name" value="Lambda_DNA-bd_dom_sf"/>
</dbReference>
<keyword evidence="3" id="KW-1185">Reference proteome</keyword>
<dbReference type="RefSeq" id="WP_093730322.1">
    <property type="nucleotide sequence ID" value="NZ_FMYW01000007.1"/>
</dbReference>
<protein>
    <submittedName>
        <fullName evidence="2">Helix-turn-helix</fullName>
    </submittedName>
</protein>
<feature type="domain" description="HTH cro/C1-type" evidence="1">
    <location>
        <begin position="7"/>
        <end position="60"/>
    </location>
</feature>
<accession>A0A1G6LLT9</accession>
<gene>
    <name evidence="2" type="ORF">SAMN04487864_107142</name>
</gene>
<reference evidence="3" key="1">
    <citation type="submission" date="2016-10" db="EMBL/GenBank/DDBJ databases">
        <authorList>
            <person name="Varghese N."/>
            <person name="Submissions S."/>
        </authorList>
    </citation>
    <scope>NUCLEOTIDE SEQUENCE [LARGE SCALE GENOMIC DNA]</scope>
    <source>
        <strain evidence="3">DSM 11005</strain>
    </source>
</reference>
<evidence type="ECO:0000313" key="2">
    <source>
        <dbReference type="EMBL" id="SDC44220.1"/>
    </source>
</evidence>
<name>A0A1G6LLT9_9FIRM</name>
<dbReference type="AlphaFoldDB" id="A0A1G6LLT9"/>